<dbReference type="PANTHER" id="PTHR30461:SF2">
    <property type="entry name" value="SERINE RECOMBINASE PINE-RELATED"/>
    <property type="match status" value="1"/>
</dbReference>
<evidence type="ECO:0000259" key="5">
    <source>
        <dbReference type="PROSITE" id="PS51737"/>
    </source>
</evidence>
<dbReference type="InterPro" id="IPR038109">
    <property type="entry name" value="DNA_bind_recomb_sf"/>
</dbReference>
<dbReference type="CDD" id="cd00338">
    <property type="entry name" value="Ser_Recombinase"/>
    <property type="match status" value="1"/>
</dbReference>
<dbReference type="PANTHER" id="PTHR30461">
    <property type="entry name" value="DNA-INVERTASE FROM LAMBDOID PROPHAGE"/>
    <property type="match status" value="1"/>
</dbReference>
<evidence type="ECO:0000256" key="1">
    <source>
        <dbReference type="ARBA" id="ARBA00023125"/>
    </source>
</evidence>
<dbReference type="SUPFAM" id="SSF53041">
    <property type="entry name" value="Resolvase-like"/>
    <property type="match status" value="1"/>
</dbReference>
<protein>
    <submittedName>
        <fullName evidence="6">Recombinase family protein</fullName>
    </submittedName>
</protein>
<evidence type="ECO:0000256" key="2">
    <source>
        <dbReference type="ARBA" id="ARBA00023172"/>
    </source>
</evidence>
<keyword evidence="3" id="KW-0175">Coiled coil</keyword>
<dbReference type="SMART" id="SM00857">
    <property type="entry name" value="Resolvase"/>
    <property type="match status" value="1"/>
</dbReference>
<dbReference type="EMBL" id="JACWMY010000003">
    <property type="protein sequence ID" value="MBD1363475.1"/>
    <property type="molecule type" value="Genomic_DNA"/>
</dbReference>
<name>A0ABR7WMF7_9SPHI</name>
<dbReference type="PROSITE" id="PS51736">
    <property type="entry name" value="RECOMBINASES_3"/>
    <property type="match status" value="1"/>
</dbReference>
<accession>A0ABR7WMF7</accession>
<dbReference type="PROSITE" id="PS51737">
    <property type="entry name" value="RECOMBINASE_DNA_BIND"/>
    <property type="match status" value="1"/>
</dbReference>
<evidence type="ECO:0000313" key="6">
    <source>
        <dbReference type="EMBL" id="MBD1363475.1"/>
    </source>
</evidence>
<organism evidence="6 7">
    <name type="scientific">Mucilaginibacter pankratovii</name>
    <dbReference type="NCBI Taxonomy" id="2772110"/>
    <lineage>
        <taxon>Bacteria</taxon>
        <taxon>Pseudomonadati</taxon>
        <taxon>Bacteroidota</taxon>
        <taxon>Sphingobacteriia</taxon>
        <taxon>Sphingobacteriales</taxon>
        <taxon>Sphingobacteriaceae</taxon>
        <taxon>Mucilaginibacter</taxon>
    </lineage>
</organism>
<keyword evidence="2" id="KW-0233">DNA recombination</keyword>
<evidence type="ECO:0000313" key="7">
    <source>
        <dbReference type="Proteomes" id="UP000606600"/>
    </source>
</evidence>
<dbReference type="Gene3D" id="3.40.50.1390">
    <property type="entry name" value="Resolvase, N-terminal catalytic domain"/>
    <property type="match status" value="1"/>
</dbReference>
<proteinExistence type="predicted"/>
<keyword evidence="1" id="KW-0238">DNA-binding</keyword>
<feature type="coiled-coil region" evidence="3">
    <location>
        <begin position="380"/>
        <end position="435"/>
    </location>
</feature>
<reference evidence="6 7" key="1">
    <citation type="submission" date="2020-09" db="EMBL/GenBank/DDBJ databases">
        <title>Novel species of Mucilaginibacter isolated from a glacier on the Tibetan Plateau.</title>
        <authorList>
            <person name="Liu Q."/>
            <person name="Xin Y.-H."/>
        </authorList>
    </citation>
    <scope>NUCLEOTIDE SEQUENCE [LARGE SCALE GENOMIC DNA]</scope>
    <source>
        <strain evidence="6 7">ZT4R22</strain>
    </source>
</reference>
<dbReference type="InterPro" id="IPR011109">
    <property type="entry name" value="DNA_bind_recombinase_dom"/>
</dbReference>
<dbReference type="Pfam" id="PF00239">
    <property type="entry name" value="Resolvase"/>
    <property type="match status" value="1"/>
</dbReference>
<dbReference type="Pfam" id="PF07508">
    <property type="entry name" value="Recombinase"/>
    <property type="match status" value="1"/>
</dbReference>
<dbReference type="InterPro" id="IPR006119">
    <property type="entry name" value="Resolv_N"/>
</dbReference>
<dbReference type="Gene3D" id="3.90.1750.20">
    <property type="entry name" value="Putative Large Serine Recombinase, Chain B, Domain 2"/>
    <property type="match status" value="1"/>
</dbReference>
<evidence type="ECO:0000259" key="4">
    <source>
        <dbReference type="PROSITE" id="PS51736"/>
    </source>
</evidence>
<comment type="caution">
    <text evidence="6">The sequence shown here is derived from an EMBL/GenBank/DDBJ whole genome shotgun (WGS) entry which is preliminary data.</text>
</comment>
<dbReference type="RefSeq" id="WP_191188150.1">
    <property type="nucleotide sequence ID" value="NZ_JACWMY010000003.1"/>
</dbReference>
<feature type="domain" description="Recombinase" evidence="5">
    <location>
        <begin position="163"/>
        <end position="278"/>
    </location>
</feature>
<keyword evidence="7" id="KW-1185">Reference proteome</keyword>
<dbReference type="InterPro" id="IPR036162">
    <property type="entry name" value="Resolvase-like_N_sf"/>
</dbReference>
<evidence type="ECO:0000256" key="3">
    <source>
        <dbReference type="SAM" id="Coils"/>
    </source>
</evidence>
<dbReference type="InterPro" id="IPR050639">
    <property type="entry name" value="SSR_resolvase"/>
</dbReference>
<gene>
    <name evidence="6" type="ORF">IDJ77_06610</name>
</gene>
<dbReference type="Proteomes" id="UP000606600">
    <property type="component" value="Unassembled WGS sequence"/>
</dbReference>
<feature type="domain" description="Resolvase/invertase-type recombinase catalytic" evidence="4">
    <location>
        <begin position="10"/>
        <end position="156"/>
    </location>
</feature>
<sequence length="543" mass="62342">MKTEKIDVITYGEYLRKSTDDKEKQTLSLGNQRDVLDRLRNAHNLTVVETIEEKMSAKKPGRFGFGILVNMVKDGKINGIITWAPHRLSRNSVDTGELIDLFDRGLLKEIVTDGHVYRNNPMDKFMFGFNCLQAKFENDNKAIDVKNGMLKSASLNMYPACPPIGYFPDKHGIRGARKRDVDAERFPVVERMWKLLFAGTHTPYQILSKATNEWGLRSRNNKKLTKSSIYKIFHNPFYYGEFEFPKGSGNWFKGNHKPMITKAQFDRAQEILSAPERPRPITHYFAFGGCMLHCSECGCAITGMAKTKKQKNGNVHHYIYYGCTKRRGACKQMPVTENELNDNIYQILVNINIPKPLHDLVLTWISKENEKHFIGTNAQLDAYKNKYSLLQKKIEGLIDMRAAALINDTEYQSRRLQMESEKAELLQLTQNLETNKNGWLDKVNGALSITELVALRFQNGNSEDKRGILAELGWNLSISQKQLDLTRENWIWPVIQIAMHIKSIYPTSEPVLSPYFKAKIENLLNSEKLCSLLDDVRNLFSEM</sequence>